<name>A0A318LLL3_9PSEU</name>
<dbReference type="GO" id="GO:0003677">
    <property type="term" value="F:DNA binding"/>
    <property type="evidence" value="ECO:0007669"/>
    <property type="project" value="InterPro"/>
</dbReference>
<dbReference type="EMBL" id="MASU01000033">
    <property type="protein sequence ID" value="PXY16874.1"/>
    <property type="molecule type" value="Genomic_DNA"/>
</dbReference>
<dbReference type="InterPro" id="IPR000551">
    <property type="entry name" value="MerR-type_HTH_dom"/>
</dbReference>
<dbReference type="InterPro" id="IPR009061">
    <property type="entry name" value="DNA-bd_dom_put_sf"/>
</dbReference>
<keyword evidence="3" id="KW-1185">Reference proteome</keyword>
<dbReference type="Proteomes" id="UP000247892">
    <property type="component" value="Unassembled WGS sequence"/>
</dbReference>
<evidence type="ECO:0000313" key="2">
    <source>
        <dbReference type="EMBL" id="PXY16874.1"/>
    </source>
</evidence>
<dbReference type="Pfam" id="PF13411">
    <property type="entry name" value="MerR_1"/>
    <property type="match status" value="1"/>
</dbReference>
<dbReference type="OrthoDB" id="3697092at2"/>
<dbReference type="Gene3D" id="1.10.1660.10">
    <property type="match status" value="1"/>
</dbReference>
<dbReference type="AlphaFoldDB" id="A0A318LLL3"/>
<dbReference type="SUPFAM" id="SSF46955">
    <property type="entry name" value="Putative DNA-binding domain"/>
    <property type="match status" value="1"/>
</dbReference>
<dbReference type="GO" id="GO:0006355">
    <property type="term" value="P:regulation of DNA-templated transcription"/>
    <property type="evidence" value="ECO:0007669"/>
    <property type="project" value="InterPro"/>
</dbReference>
<evidence type="ECO:0000259" key="1">
    <source>
        <dbReference type="Pfam" id="PF13411"/>
    </source>
</evidence>
<reference evidence="2 3" key="1">
    <citation type="submission" date="2016-07" db="EMBL/GenBank/DDBJ databases">
        <title>Draft genome sequence of Prauserella sp. YIM 121212, isolated from alkaline soil.</title>
        <authorList>
            <person name="Ruckert C."/>
            <person name="Albersmeier A."/>
            <person name="Jiang C.-L."/>
            <person name="Jiang Y."/>
            <person name="Kalinowski J."/>
            <person name="Schneider O."/>
            <person name="Winkler A."/>
            <person name="Zotchev S.B."/>
        </authorList>
    </citation>
    <scope>NUCLEOTIDE SEQUENCE [LARGE SCALE GENOMIC DNA]</scope>
    <source>
        <strain evidence="2 3">YIM 121212</strain>
    </source>
</reference>
<gene>
    <name evidence="2" type="ORF">BA062_38250</name>
</gene>
<comment type="caution">
    <text evidence="2">The sequence shown here is derived from an EMBL/GenBank/DDBJ whole genome shotgun (WGS) entry which is preliminary data.</text>
</comment>
<sequence length="62" mass="7098">MVRAQQARNHCEAAKEIGVSRQTLSEWAKDGVVTPKYRTPGGHARWDVEDLLRQLDERHDQG</sequence>
<evidence type="ECO:0000313" key="3">
    <source>
        <dbReference type="Proteomes" id="UP000247892"/>
    </source>
</evidence>
<protein>
    <recommendedName>
        <fullName evidence="1">HTH merR-type domain-containing protein</fullName>
    </recommendedName>
</protein>
<accession>A0A318LLL3</accession>
<feature type="domain" description="HTH merR-type" evidence="1">
    <location>
        <begin position="12"/>
        <end position="53"/>
    </location>
</feature>
<organism evidence="2 3">
    <name type="scientific">Prauserella flavalba</name>
    <dbReference type="NCBI Taxonomy" id="1477506"/>
    <lineage>
        <taxon>Bacteria</taxon>
        <taxon>Bacillati</taxon>
        <taxon>Actinomycetota</taxon>
        <taxon>Actinomycetes</taxon>
        <taxon>Pseudonocardiales</taxon>
        <taxon>Pseudonocardiaceae</taxon>
        <taxon>Prauserella</taxon>
    </lineage>
</organism>
<proteinExistence type="predicted"/>
<dbReference type="RefSeq" id="WP_110344125.1">
    <property type="nucleotide sequence ID" value="NZ_JBHVKT010000097.1"/>
</dbReference>